<dbReference type="STRING" id="156994.SAMN04488028_105213"/>
<dbReference type="PANTHER" id="PTHR35810:SF1">
    <property type="entry name" value="CYTOPLASMIC PROTEIN"/>
    <property type="match status" value="1"/>
</dbReference>
<name>A0A1M6SZC8_REIAG</name>
<organism evidence="1 2">
    <name type="scientific">Reichenbachiella agariperforans</name>
    <dbReference type="NCBI Taxonomy" id="156994"/>
    <lineage>
        <taxon>Bacteria</taxon>
        <taxon>Pseudomonadati</taxon>
        <taxon>Bacteroidota</taxon>
        <taxon>Cytophagia</taxon>
        <taxon>Cytophagales</taxon>
        <taxon>Reichenbachiellaceae</taxon>
        <taxon>Reichenbachiella</taxon>
    </lineage>
</organism>
<evidence type="ECO:0008006" key="3">
    <source>
        <dbReference type="Google" id="ProtNLM"/>
    </source>
</evidence>
<reference evidence="2" key="1">
    <citation type="submission" date="2016-11" db="EMBL/GenBank/DDBJ databases">
        <authorList>
            <person name="Varghese N."/>
            <person name="Submissions S."/>
        </authorList>
    </citation>
    <scope>NUCLEOTIDE SEQUENCE [LARGE SCALE GENOMIC DNA]</scope>
    <source>
        <strain evidence="2">DSM 26134</strain>
    </source>
</reference>
<dbReference type="RefSeq" id="WP_073123394.1">
    <property type="nucleotide sequence ID" value="NZ_FRAA01000005.1"/>
</dbReference>
<dbReference type="EMBL" id="FRAA01000005">
    <property type="protein sequence ID" value="SHK49918.1"/>
    <property type="molecule type" value="Genomic_DNA"/>
</dbReference>
<evidence type="ECO:0000313" key="2">
    <source>
        <dbReference type="Proteomes" id="UP000184474"/>
    </source>
</evidence>
<protein>
    <recommendedName>
        <fullName evidence="3">Virulence protein RhuM family protein</fullName>
    </recommendedName>
</protein>
<keyword evidence="2" id="KW-1185">Reference proteome</keyword>
<dbReference type="AlphaFoldDB" id="A0A1M6SZC8"/>
<gene>
    <name evidence="1" type="ORF">SAMN04488028_105213</name>
</gene>
<dbReference type="Proteomes" id="UP000184474">
    <property type="component" value="Unassembled WGS sequence"/>
</dbReference>
<dbReference type="PANTHER" id="PTHR35810">
    <property type="entry name" value="CYTOPLASMIC PROTEIN-RELATED"/>
    <property type="match status" value="1"/>
</dbReference>
<sequence>MEKLSPNQSSFILYTSQSGDVKVDVLLQDESVWLTQKAMQELFGKAKATISEHISNIFKEGELEENSVVRKFRTTADDGKEYTSQLVLVCNEDAFFKHLQCAFLHSA</sequence>
<proteinExistence type="predicted"/>
<evidence type="ECO:0000313" key="1">
    <source>
        <dbReference type="EMBL" id="SHK49918.1"/>
    </source>
</evidence>
<accession>A0A1M6SZC8</accession>